<comment type="caution">
    <text evidence="4">The sequence shown here is derived from an EMBL/GenBank/DDBJ whole genome shotgun (WGS) entry which is preliminary data.</text>
</comment>
<evidence type="ECO:0000313" key="4">
    <source>
        <dbReference type="EMBL" id="MBB5348251.1"/>
    </source>
</evidence>
<organism evidence="4 5">
    <name type="scientific">Desulfoprunum benzoelyticum</name>
    <dbReference type="NCBI Taxonomy" id="1506996"/>
    <lineage>
        <taxon>Bacteria</taxon>
        <taxon>Pseudomonadati</taxon>
        <taxon>Thermodesulfobacteriota</taxon>
        <taxon>Desulfobulbia</taxon>
        <taxon>Desulfobulbales</taxon>
        <taxon>Desulfobulbaceae</taxon>
        <taxon>Desulfoprunum</taxon>
    </lineage>
</organism>
<dbReference type="RefSeq" id="WP_183350806.1">
    <property type="nucleotide sequence ID" value="NZ_JACHEO010000010.1"/>
</dbReference>
<reference evidence="4 5" key="1">
    <citation type="submission" date="2020-08" db="EMBL/GenBank/DDBJ databases">
        <title>Genomic Encyclopedia of Type Strains, Phase IV (KMG-IV): sequencing the most valuable type-strain genomes for metagenomic binning, comparative biology and taxonomic classification.</title>
        <authorList>
            <person name="Goeker M."/>
        </authorList>
    </citation>
    <scope>NUCLEOTIDE SEQUENCE [LARGE SCALE GENOMIC DNA]</scope>
    <source>
        <strain evidence="4 5">DSM 28570</strain>
    </source>
</reference>
<sequence>MEFDSNWQERYAAMVRSPQKALKEIRSGQRVFIGTGCGEPTELVKALTARAGELSDVEIIQLFTKGDASYARKKYADCFRLNSFFIGQNVRDMIQEGLGSYTPIFLSNIPHLFNTGLLPLDVALIQTTPPNRHGKVSLGISVDIVKSAVENASLIIAQVNPQMPWTRGDSVIDIYDIDILVPADVPLIEREDDSTHEISRMIGRNIATLVPDGATIQFGLGRMQGLGRLPHATMEFLKDKKDLGIHSEMITDSILHLIRSGAVNGARKSSDRGRIVASFCMGTKELYDAVNDNPLFCFRPTEYVNDFRVISQQTKMVAINMAQEIDLTGQICSDSQAGMLYSGIGGLVDFNRGATVSKEGKSIVALPSTSLDGSRSNIMTQLSPGSGVSITRGAVSYVVTEYGVAYLYGKSVQERVMALIAIAHPKFREQLFREAIEAHYIRPDMARVGDKIILPTDETMRTVLLLEDGTQMTIRSIQPTDEPLMRDLVYTLSRETIYYRFMSSQVAFSHRQIQDFVYVDHRKDVAIVGTVPEAHGEDIVAVGRYYLDEKTNRAEVAFVVRDDWQGRRIGSFLFKHLTDLAKRNGIAGFTAEVLRDNIRMQTIFNHSGHRVQTRLVEGVYSFVIDF</sequence>
<dbReference type="Pfam" id="PF00583">
    <property type="entry name" value="Acetyltransf_1"/>
    <property type="match status" value="1"/>
</dbReference>
<dbReference type="Gene3D" id="3.40.1080.20">
    <property type="entry name" value="Acetyl-CoA hydrolase/transferase C-terminal domain"/>
    <property type="match status" value="1"/>
</dbReference>
<dbReference type="PANTHER" id="PTHR21432">
    <property type="entry name" value="ACETYL-COA HYDROLASE-RELATED"/>
    <property type="match status" value="1"/>
</dbReference>
<dbReference type="GO" id="GO:0016747">
    <property type="term" value="F:acyltransferase activity, transferring groups other than amino-acyl groups"/>
    <property type="evidence" value="ECO:0007669"/>
    <property type="project" value="InterPro"/>
</dbReference>
<dbReference type="InterPro" id="IPR026888">
    <property type="entry name" value="AcetylCoA_hyd_C"/>
</dbReference>
<dbReference type="InterPro" id="IPR037171">
    <property type="entry name" value="NagB/RpiA_transferase-like"/>
</dbReference>
<dbReference type="Gene3D" id="3.40.630.30">
    <property type="match status" value="1"/>
</dbReference>
<dbReference type="AlphaFoldDB" id="A0A840V596"/>
<dbReference type="InterPro" id="IPR046433">
    <property type="entry name" value="ActCoA_hydro"/>
</dbReference>
<dbReference type="InterPro" id="IPR003702">
    <property type="entry name" value="ActCoA_hydro_N"/>
</dbReference>
<dbReference type="Gene3D" id="3.40.1080.10">
    <property type="entry name" value="Glutaconate Coenzyme A-transferase"/>
    <property type="match status" value="1"/>
</dbReference>
<dbReference type="Proteomes" id="UP000539642">
    <property type="component" value="Unassembled WGS sequence"/>
</dbReference>
<dbReference type="GO" id="GO:0008775">
    <property type="term" value="F:acetate CoA-transferase activity"/>
    <property type="evidence" value="ECO:0007669"/>
    <property type="project" value="InterPro"/>
</dbReference>
<dbReference type="GO" id="GO:0016787">
    <property type="term" value="F:hydrolase activity"/>
    <property type="evidence" value="ECO:0007669"/>
    <property type="project" value="UniProtKB-KW"/>
</dbReference>
<evidence type="ECO:0000256" key="2">
    <source>
        <dbReference type="ARBA" id="ARBA00022679"/>
    </source>
</evidence>
<protein>
    <submittedName>
        <fullName evidence="4">Acyl-CoA hydrolase/GNAT superfamily N-acetyltransferase</fullName>
    </submittedName>
</protein>
<dbReference type="InterPro" id="IPR016181">
    <property type="entry name" value="Acyl_CoA_acyltransferase"/>
</dbReference>
<dbReference type="SUPFAM" id="SSF55729">
    <property type="entry name" value="Acyl-CoA N-acyltransferases (Nat)"/>
    <property type="match status" value="1"/>
</dbReference>
<accession>A0A840V596</accession>
<dbReference type="Pfam" id="PF02550">
    <property type="entry name" value="AcetylCoA_hydro"/>
    <property type="match status" value="1"/>
</dbReference>
<dbReference type="Gene3D" id="3.30.750.70">
    <property type="entry name" value="4-hydroxybutyrate coenzyme like domains"/>
    <property type="match status" value="1"/>
</dbReference>
<dbReference type="CDD" id="cd04301">
    <property type="entry name" value="NAT_SF"/>
    <property type="match status" value="1"/>
</dbReference>
<dbReference type="InterPro" id="IPR038460">
    <property type="entry name" value="AcetylCoA_hyd_C_sf"/>
</dbReference>
<name>A0A840V596_9BACT</name>
<dbReference type="PANTHER" id="PTHR21432:SF20">
    <property type="entry name" value="ACETYL-COA HYDROLASE"/>
    <property type="match status" value="1"/>
</dbReference>
<keyword evidence="4" id="KW-0378">Hydrolase</keyword>
<gene>
    <name evidence="4" type="ORF">HNQ81_001982</name>
</gene>
<feature type="domain" description="N-acetyltransferase" evidence="3">
    <location>
        <begin position="472"/>
        <end position="626"/>
    </location>
</feature>
<evidence type="ECO:0000256" key="1">
    <source>
        <dbReference type="ARBA" id="ARBA00009632"/>
    </source>
</evidence>
<comment type="similarity">
    <text evidence="1">Belongs to the acetyl-CoA hydrolase/transferase family.</text>
</comment>
<dbReference type="PROSITE" id="PS51186">
    <property type="entry name" value="GNAT"/>
    <property type="match status" value="1"/>
</dbReference>
<proteinExistence type="inferred from homology"/>
<keyword evidence="2 4" id="KW-0808">Transferase</keyword>
<evidence type="ECO:0000259" key="3">
    <source>
        <dbReference type="PROSITE" id="PS51186"/>
    </source>
</evidence>
<dbReference type="SUPFAM" id="SSF100950">
    <property type="entry name" value="NagB/RpiA/CoA transferase-like"/>
    <property type="match status" value="2"/>
</dbReference>
<keyword evidence="5" id="KW-1185">Reference proteome</keyword>
<dbReference type="Pfam" id="PF13336">
    <property type="entry name" value="AcetylCoA_hyd_C"/>
    <property type="match status" value="1"/>
</dbReference>
<evidence type="ECO:0000313" key="5">
    <source>
        <dbReference type="Proteomes" id="UP000539642"/>
    </source>
</evidence>
<dbReference type="InterPro" id="IPR000182">
    <property type="entry name" value="GNAT_dom"/>
</dbReference>
<dbReference type="EMBL" id="JACHEO010000010">
    <property type="protein sequence ID" value="MBB5348251.1"/>
    <property type="molecule type" value="Genomic_DNA"/>
</dbReference>
<dbReference type="GO" id="GO:0006083">
    <property type="term" value="P:acetate metabolic process"/>
    <property type="evidence" value="ECO:0007669"/>
    <property type="project" value="InterPro"/>
</dbReference>